<name>A0A4Y6UIP1_9PROT</name>
<dbReference type="EMBL" id="CP038141">
    <property type="protein sequence ID" value="QDH17422.1"/>
    <property type="molecule type" value="Genomic_DNA"/>
</dbReference>
<dbReference type="KEGG" id="ssam:E3D00_07480"/>
<gene>
    <name evidence="3" type="ORF">E3D00_07480</name>
</gene>
<dbReference type="Gene3D" id="1.20.1270.180">
    <property type="match status" value="1"/>
</dbReference>
<keyword evidence="4" id="KW-1185">Reference proteome</keyword>
<dbReference type="Proteomes" id="UP000316313">
    <property type="component" value="Chromosome"/>
</dbReference>
<accession>A0A4Y6UIP1</accession>
<evidence type="ECO:0000259" key="2">
    <source>
        <dbReference type="Pfam" id="PF07007"/>
    </source>
</evidence>
<reference evidence="3 4" key="1">
    <citation type="submission" date="2019-03" db="EMBL/GenBank/DDBJ databases">
        <title>The complete genome sequence of Swingsia samuiensis NBRC107927(T).</title>
        <authorList>
            <person name="Chua K.-O."/>
            <person name="Chan K.-G."/>
            <person name="See-Too W.-S."/>
        </authorList>
    </citation>
    <scope>NUCLEOTIDE SEQUENCE [LARGE SCALE GENOMIC DNA]</scope>
    <source>
        <strain evidence="3 4">AH83</strain>
    </source>
</reference>
<evidence type="ECO:0000313" key="3">
    <source>
        <dbReference type="EMBL" id="QDH17422.1"/>
    </source>
</evidence>
<sequence>MKTLSFITTLALSTSICFASDFEQCRKQADSVDPQIIDCQDQEMAREDAAINKLYQQILEKLKSQPKAVSTMKDAERAWIKYREANCGLISVVFGDASADHINKNDCFIDMTSTRIKELEKWNTSRTVNEE</sequence>
<feature type="chain" id="PRO_5021409698" evidence="1">
    <location>
        <begin position="20"/>
        <end position="131"/>
    </location>
</feature>
<feature type="domain" description="Lysozyme inhibitor LprI-like N-terminal" evidence="2">
    <location>
        <begin position="25"/>
        <end position="119"/>
    </location>
</feature>
<proteinExistence type="predicted"/>
<protein>
    <submittedName>
        <fullName evidence="3">DUF1311 domain-containing protein</fullName>
    </submittedName>
</protein>
<dbReference type="InterPro" id="IPR009739">
    <property type="entry name" value="LprI-like_N"/>
</dbReference>
<feature type="signal peptide" evidence="1">
    <location>
        <begin position="1"/>
        <end position="19"/>
    </location>
</feature>
<dbReference type="Pfam" id="PF07007">
    <property type="entry name" value="LprI"/>
    <property type="match status" value="1"/>
</dbReference>
<dbReference type="PANTHER" id="PTHR39176:SF1">
    <property type="entry name" value="PERIPLASMIC PROTEIN"/>
    <property type="match status" value="1"/>
</dbReference>
<dbReference type="RefSeq" id="WP_141461355.1">
    <property type="nucleotide sequence ID" value="NZ_CP038141.1"/>
</dbReference>
<dbReference type="OrthoDB" id="7340239at2"/>
<evidence type="ECO:0000256" key="1">
    <source>
        <dbReference type="SAM" id="SignalP"/>
    </source>
</evidence>
<organism evidence="3 4">
    <name type="scientific">Swingsia samuiensis</name>
    <dbReference type="NCBI Taxonomy" id="1293412"/>
    <lineage>
        <taxon>Bacteria</taxon>
        <taxon>Pseudomonadati</taxon>
        <taxon>Pseudomonadota</taxon>
        <taxon>Alphaproteobacteria</taxon>
        <taxon>Acetobacterales</taxon>
        <taxon>Acetobacteraceae</taxon>
        <taxon>Swingsia</taxon>
    </lineage>
</organism>
<dbReference type="PANTHER" id="PTHR39176">
    <property type="entry name" value="PERIPLASMIC PROTEIN-RELATED"/>
    <property type="match status" value="1"/>
</dbReference>
<evidence type="ECO:0000313" key="4">
    <source>
        <dbReference type="Proteomes" id="UP000316313"/>
    </source>
</evidence>
<dbReference type="AlphaFoldDB" id="A0A4Y6UIP1"/>
<keyword evidence="1" id="KW-0732">Signal</keyword>